<sequence>MVARESVGPGHAARSEGWKEAVHKYVKLYNQAEIDRYAAPFGALVADEDHLQRFGQRLARLRENELLRGLVPTRSETSAELLRVSESGTLSEVSVLIELRVKRTVDHRGRTYAEERRDRERLWLSADGGDYAIARIEPIVSERRPRYASSHSNHAAEFADELALAAESKPQSIPYINYDVLPNFKHGRAGIRYRRDMAAAYADRWWNEANPAYELFEVNCTNYISQCLFAGAAPMNYTGKRASGWWYRGFSGGRENWSYSWAVANALQHYLSAPHNSSLRATAVDSADQLALGDVIIYDWGGDNRFQHSTIVTAFDAAGMPLVNANTVPSRHRYWDYQDSYAWTENTRYRFFHIADEF</sequence>
<keyword evidence="3" id="KW-1185">Reference proteome</keyword>
<dbReference type="PANTHER" id="PTHR40032">
    <property type="entry name" value="EXPORTED PROTEIN-RELATED"/>
    <property type="match status" value="1"/>
</dbReference>
<reference evidence="2 3" key="1">
    <citation type="submission" date="2021-03" db="EMBL/GenBank/DDBJ databases">
        <title>Paenibacillus artemisicola MWE-103 whole genome sequence.</title>
        <authorList>
            <person name="Ham Y.J."/>
        </authorList>
    </citation>
    <scope>NUCLEOTIDE SEQUENCE [LARGE SCALE GENOMIC DNA]</scope>
    <source>
        <strain evidence="2 3">MWE-103</strain>
    </source>
</reference>
<name>A0ABS3WEH1_9BACL</name>
<comment type="caution">
    <text evidence="2">The sequence shown here is derived from an EMBL/GenBank/DDBJ whole genome shotgun (WGS) entry which is preliminary data.</text>
</comment>
<accession>A0ABS3WEH1</accession>
<dbReference type="PANTHER" id="PTHR40032:SF1">
    <property type="entry name" value="EXPORTED PROTEIN"/>
    <property type="match status" value="1"/>
</dbReference>
<feature type="domain" description="Putative amidase" evidence="1">
    <location>
        <begin position="192"/>
        <end position="349"/>
    </location>
</feature>
<organism evidence="2 3">
    <name type="scientific">Paenibacillus artemisiicola</name>
    <dbReference type="NCBI Taxonomy" id="1172618"/>
    <lineage>
        <taxon>Bacteria</taxon>
        <taxon>Bacillati</taxon>
        <taxon>Bacillota</taxon>
        <taxon>Bacilli</taxon>
        <taxon>Bacillales</taxon>
        <taxon>Paenibacillaceae</taxon>
        <taxon>Paenibacillus</taxon>
    </lineage>
</organism>
<dbReference type="Proteomes" id="UP000670947">
    <property type="component" value="Unassembled WGS sequence"/>
</dbReference>
<proteinExistence type="predicted"/>
<evidence type="ECO:0000313" key="2">
    <source>
        <dbReference type="EMBL" id="MBO7746699.1"/>
    </source>
</evidence>
<evidence type="ECO:0000313" key="3">
    <source>
        <dbReference type="Proteomes" id="UP000670947"/>
    </source>
</evidence>
<dbReference type="EMBL" id="JAGGDJ010000021">
    <property type="protein sequence ID" value="MBO7746699.1"/>
    <property type="molecule type" value="Genomic_DNA"/>
</dbReference>
<dbReference type="InterPro" id="IPR024301">
    <property type="entry name" value="Amidase_6"/>
</dbReference>
<evidence type="ECO:0000259" key="1">
    <source>
        <dbReference type="Pfam" id="PF12671"/>
    </source>
</evidence>
<dbReference type="Pfam" id="PF12671">
    <property type="entry name" value="Amidase_6"/>
    <property type="match status" value="1"/>
</dbReference>
<protein>
    <submittedName>
        <fullName evidence="2">Amidase domain-containing protein</fullName>
    </submittedName>
</protein>
<gene>
    <name evidence="2" type="ORF">I8J29_20995</name>
</gene>